<sequence>MQTIDHEAHQTADEQYDLLEEPHCLGLVGSPQGQEATSRRFFFWVKRDALVEETQLVYCDSVIANRRYRFYGIVEEVVRRSRKRSMDDEIDQADGDIDYDPPFESDGYTYARVSILAVEPRVLTPPRERSKVYLAGEREAAIAYAAGEIRPGRELPIGLIKNGGEPLAGAGLLDLDYLLGLNGGHLNVTGSTGRGTKSSFLLFVVWMLLHYCRELERLAPSQPDRTRVVPVIFNVKNYDLFFIDRQCKHFGPEHQADWLRLGVSDPRPFRNVTFYAPASKESGLPVYTRRSEGVIPYSWGLQDIIESALFRYLFAEEDASDPNFGALVLDVEAFLTREQRRADGSLVRTLSPSGPQTFQELLEWVNRRSNKRADGDNESEGKEGTQLSQNHHLQTWKKLYRRLFLLVSESSGVLRRHERQGRPLDVVRADTSDPLVIDLFSLAGMPEMQRFVVATIFRQLVEARSGSGVVSGLVYIVMLDELNRFAPRGARDPITQLIETVAAEMRSQGIILLGAQQQASRVSEKVIENAAIKVLGRTGSLELGTPVWRFLSESARERALNLRINEKLIIQDAFREPMLVRVPFPVWAMNAEEALSSLSATSDGQDDLIER</sequence>
<dbReference type="Proteomes" id="UP000248706">
    <property type="component" value="Unassembled WGS sequence"/>
</dbReference>
<dbReference type="Gene3D" id="3.40.50.300">
    <property type="entry name" value="P-loop containing nucleotide triphosphate hydrolases"/>
    <property type="match status" value="1"/>
</dbReference>
<organism evidence="1 2">
    <name type="scientific">Thermogemmatispora tikiterensis</name>
    <dbReference type="NCBI Taxonomy" id="1825093"/>
    <lineage>
        <taxon>Bacteria</taxon>
        <taxon>Bacillati</taxon>
        <taxon>Chloroflexota</taxon>
        <taxon>Ktedonobacteria</taxon>
        <taxon>Thermogemmatisporales</taxon>
        <taxon>Thermogemmatisporaceae</taxon>
        <taxon>Thermogemmatispora</taxon>
    </lineage>
</organism>
<dbReference type="PANTHER" id="PTHR30121:SF6">
    <property type="entry name" value="SLR6007 PROTEIN"/>
    <property type="match status" value="1"/>
</dbReference>
<comment type="caution">
    <text evidence="1">The sequence shown here is derived from an EMBL/GenBank/DDBJ whole genome shotgun (WGS) entry which is preliminary data.</text>
</comment>
<dbReference type="RefSeq" id="WP_112425472.1">
    <property type="nucleotide sequence ID" value="NZ_MCIF01000002.1"/>
</dbReference>
<dbReference type="EMBL" id="MCIF01000002">
    <property type="protein sequence ID" value="RAQ93967.1"/>
    <property type="molecule type" value="Genomic_DNA"/>
</dbReference>
<dbReference type="InterPro" id="IPR027417">
    <property type="entry name" value="P-loop_NTPase"/>
</dbReference>
<evidence type="ECO:0000313" key="2">
    <source>
        <dbReference type="Proteomes" id="UP000248706"/>
    </source>
</evidence>
<dbReference type="SUPFAM" id="SSF52540">
    <property type="entry name" value="P-loop containing nucleoside triphosphate hydrolases"/>
    <property type="match status" value="1"/>
</dbReference>
<dbReference type="InterPro" id="IPR051162">
    <property type="entry name" value="T4SS_component"/>
</dbReference>
<dbReference type="PANTHER" id="PTHR30121">
    <property type="entry name" value="UNCHARACTERIZED PROTEIN YJGR-RELATED"/>
    <property type="match status" value="1"/>
</dbReference>
<accession>A0A328V8N7</accession>
<dbReference type="OrthoDB" id="5240402at2"/>
<name>A0A328V8N7_9CHLR</name>
<protein>
    <recommendedName>
        <fullName evidence="3">ATPase</fullName>
    </recommendedName>
</protein>
<evidence type="ECO:0000313" key="1">
    <source>
        <dbReference type="EMBL" id="RAQ93967.1"/>
    </source>
</evidence>
<gene>
    <name evidence="1" type="ORF">A4R35_00385</name>
</gene>
<reference evidence="1 2" key="1">
    <citation type="submission" date="2016-08" db="EMBL/GenBank/DDBJ databases">
        <title>Analysis of Carbohydrate Active Enzymes in Thermogemmatispora T81 Reveals Carbohydrate Degradation Ability.</title>
        <authorList>
            <person name="Tomazini A."/>
            <person name="Lal S."/>
            <person name="Stott M."/>
            <person name="Henrissat B."/>
            <person name="Polikarpov I."/>
            <person name="Sparling R."/>
            <person name="Levin D.B."/>
        </authorList>
    </citation>
    <scope>NUCLEOTIDE SEQUENCE [LARGE SCALE GENOMIC DNA]</scope>
    <source>
        <strain evidence="1 2">T81</strain>
    </source>
</reference>
<dbReference type="AlphaFoldDB" id="A0A328V8N7"/>
<keyword evidence="2" id="KW-1185">Reference proteome</keyword>
<proteinExistence type="predicted"/>
<evidence type="ECO:0008006" key="3">
    <source>
        <dbReference type="Google" id="ProtNLM"/>
    </source>
</evidence>